<name>A0A420WYH0_9GAMM</name>
<dbReference type="GO" id="GO:0051116">
    <property type="term" value="F:cobaltochelatase activity"/>
    <property type="evidence" value="ECO:0007669"/>
    <property type="project" value="UniProtKB-UniRule"/>
</dbReference>
<dbReference type="GO" id="GO:0009236">
    <property type="term" value="P:cobalamin biosynthetic process"/>
    <property type="evidence" value="ECO:0007669"/>
    <property type="project" value="UniProtKB-UniRule"/>
</dbReference>
<feature type="domain" description="CobN/magnesium chelatase" evidence="2">
    <location>
        <begin position="147"/>
        <end position="1269"/>
    </location>
</feature>
<dbReference type="Pfam" id="PF02514">
    <property type="entry name" value="CobN-Mg_chel"/>
    <property type="match status" value="1"/>
</dbReference>
<evidence type="ECO:0000259" key="2">
    <source>
        <dbReference type="Pfam" id="PF02514"/>
    </source>
</evidence>
<reference evidence="3 4" key="1">
    <citation type="submission" date="2018-10" db="EMBL/GenBank/DDBJ databases">
        <title>Genomic Encyclopedia of Type Strains, Phase IV (KMG-IV): sequencing the most valuable type-strain genomes for metagenomic binning, comparative biology and taxonomic classification.</title>
        <authorList>
            <person name="Goeker M."/>
        </authorList>
    </citation>
    <scope>NUCLEOTIDE SEQUENCE [LARGE SCALE GENOMIC DNA]</scope>
    <source>
        <strain evidence="3 4">DSM 23229</strain>
    </source>
</reference>
<dbReference type="EC" id="6.6.1.2" evidence="1"/>
<protein>
    <recommendedName>
        <fullName evidence="1">Cobaltochelatase subunit CobN</fullName>
        <ecNumber evidence="1">6.6.1.2</ecNumber>
    </recommendedName>
</protein>
<dbReference type="Proteomes" id="UP000281975">
    <property type="component" value="Unassembled WGS sequence"/>
</dbReference>
<dbReference type="OrthoDB" id="9757976at2"/>
<evidence type="ECO:0000256" key="1">
    <source>
        <dbReference type="NCBIfam" id="TIGR02257"/>
    </source>
</evidence>
<dbReference type="InterPro" id="IPR003672">
    <property type="entry name" value="CobN/Mg_chltase"/>
</dbReference>
<organism evidence="3 4">
    <name type="scientific">Kushneria sinocarnis</name>
    <dbReference type="NCBI Taxonomy" id="595502"/>
    <lineage>
        <taxon>Bacteria</taxon>
        <taxon>Pseudomonadati</taxon>
        <taxon>Pseudomonadota</taxon>
        <taxon>Gammaproteobacteria</taxon>
        <taxon>Oceanospirillales</taxon>
        <taxon>Halomonadaceae</taxon>
        <taxon>Kushneria</taxon>
    </lineage>
</organism>
<dbReference type="PANTHER" id="PTHR44119:SF4">
    <property type="entry name" value="AEROBIC COBALTOCHELATASE SUBUNIT COBN"/>
    <property type="match status" value="1"/>
</dbReference>
<dbReference type="CDD" id="cd10150">
    <property type="entry name" value="CobN_like"/>
    <property type="match status" value="1"/>
</dbReference>
<sequence>MHLLASQPGGFSDDEGIIDLGQTPGELVILSAADSVLALLAERAEALPDDYPSVRLANWLNLKRPAALDLYRDRVADRRGSQAPQGTRLMVLSLLGGESYWQYGLEQCQAWARETNGTLIVVPGEDYEDDTLLNAGNVDYATARRVWRYLREGGRHNIDQLYRYLASLAFDHADEALPPSRTPRALLYQPQAIGAVATLDEWRQRWRADAPVAVLVFYRAHLQDANVAMFDDLIETMLAGGLNPLPIAVASLKESLCLETVNELIEQADADIMLNATGFALSGTVNASLSSTPSDYHHPFQRELPILQVILASNSEADWREQSNGLRSRDIAMHIALPELDGRIITRAIGFKSGERYSTRTQHQVIRYELNTERARFVVELARRWAGLRRTPASQKRIALILANYPSSDGRIGNGVGLDTPASTLNILHALKEAGYPVGDTLPRDATALIEWLQASVTNDPASWRTRPAAQSLDLATYRRWFATLPEQCQQAVLVRWGEPEQDPRCRQGRLMIAGMRLGETFIGVQPERGYDVDEVGSYHAGDLVPTHAYLAFYCWLREVYGVDGVVHVGKHGNLEWLPGKSTALSETCWPDIALGPMPHLYPFIVNDPGEGAQAKRRSQAVIIDHLMPPMTRAGVHGELAELERLTDEYYQALGLDQRREQWLRRAIVEQLQHSELLAELEAMPASDGRDGALEATLDEETRLLNRLDGYLCEIKEAQIRNGLHRLGQLPDADRLTDTLLSLMRLPRGEAPEDAGILHALRDDLALDDEFDPLDSDAGAWPGPYPDLLQQVLPDRPWQTRPHTRERLEALAGQLVENHLVQGVSLTELPARLERTRALLESAQRTLLPVLHRSVANELSALLDGLAGRFVAPGPSGAPTRGRLDVLPTGRNFYAVDSRAIPSRTAWQLGQQSAEALIERHLQEHGDYPGSIGLSVWGTATMRTGGDDIAQAMALMGVRPVWATGSQRVVDFEVIPLFLLGRPRVDVTLRVSGFFRDAFPNLIRLFDAAVQKLAELTEPGDNPIRRHVEEQQQALMTEGHDRENARLEAGYRVFGARPDSYGAGLQSMLDEGHWESSDDLARAWIDQTSFAYGQTGFGTPAGRALARQLGQLDAVLHNQDNREHDLLDSGDYARFQGGMANAVRSLRGEAPGIYHGDHANPARPKVRTLKEELNRVVRARVTNPKWIAGMQRHGYKGAFEMAASVDYLFAYDATTGLIDDHQYANVTDALALEPENRAFMAEHNPRALKDMGERLLEAIQRGLWASPGEYRQQLEALLLDLDAREEQAAS</sequence>
<gene>
    <name evidence="3" type="ORF">C7446_1208</name>
</gene>
<evidence type="ECO:0000313" key="3">
    <source>
        <dbReference type="EMBL" id="RKR06269.1"/>
    </source>
</evidence>
<proteinExistence type="predicted"/>
<dbReference type="RefSeq" id="WP_121172192.1">
    <property type="nucleotide sequence ID" value="NZ_RBIN01000003.1"/>
</dbReference>
<dbReference type="NCBIfam" id="TIGR02257">
    <property type="entry name" value="cobalto_cobN"/>
    <property type="match status" value="1"/>
</dbReference>
<accession>A0A420WYH0</accession>
<dbReference type="PANTHER" id="PTHR44119">
    <property type="entry name" value="MAGNESIUM-CHELATASE SUBUNIT CHLH, CHLOROPLASTIC"/>
    <property type="match status" value="1"/>
</dbReference>
<dbReference type="InterPro" id="IPR011953">
    <property type="entry name" value="Cobalto_CobN"/>
</dbReference>
<keyword evidence="4" id="KW-1185">Reference proteome</keyword>
<dbReference type="EMBL" id="RBIN01000003">
    <property type="protein sequence ID" value="RKR06269.1"/>
    <property type="molecule type" value="Genomic_DNA"/>
</dbReference>
<evidence type="ECO:0000313" key="4">
    <source>
        <dbReference type="Proteomes" id="UP000281975"/>
    </source>
</evidence>
<comment type="caution">
    <text evidence="3">The sequence shown here is derived from an EMBL/GenBank/DDBJ whole genome shotgun (WGS) entry which is preliminary data.</text>
</comment>